<accession>A0AAD1MVD7</accession>
<gene>
    <name evidence="2" type="ORF">MLIT_42520</name>
</gene>
<evidence type="ECO:0000313" key="3">
    <source>
        <dbReference type="Proteomes" id="UP000466607"/>
    </source>
</evidence>
<dbReference type="Pfam" id="PF18029">
    <property type="entry name" value="Glyoxalase_6"/>
    <property type="match status" value="2"/>
</dbReference>
<reference evidence="2 3" key="1">
    <citation type="journal article" date="2019" name="Emerg. Microbes Infect.">
        <title>Comprehensive subspecies identification of 175 nontuberculous mycobacteria species based on 7547 genomic profiles.</title>
        <authorList>
            <person name="Matsumoto Y."/>
            <person name="Kinjo T."/>
            <person name="Motooka D."/>
            <person name="Nabeya D."/>
            <person name="Jung N."/>
            <person name="Uechi K."/>
            <person name="Horii T."/>
            <person name="Iida T."/>
            <person name="Fujita J."/>
            <person name="Nakamura S."/>
        </authorList>
    </citation>
    <scope>NUCLEOTIDE SEQUENCE [LARGE SCALE GENOMIC DNA]</scope>
    <source>
        <strain evidence="2 3">JCM 17423</strain>
    </source>
</reference>
<dbReference type="RefSeq" id="WP_134058954.1">
    <property type="nucleotide sequence ID" value="NZ_AP022586.1"/>
</dbReference>
<dbReference type="PANTHER" id="PTHR35908">
    <property type="entry name" value="HYPOTHETICAL FUSION PROTEIN"/>
    <property type="match status" value="1"/>
</dbReference>
<feature type="domain" description="Glyoxalase-like" evidence="1">
    <location>
        <begin position="8"/>
        <end position="114"/>
    </location>
</feature>
<dbReference type="EMBL" id="AP022586">
    <property type="protein sequence ID" value="BBY18660.1"/>
    <property type="molecule type" value="Genomic_DNA"/>
</dbReference>
<keyword evidence="3" id="KW-1185">Reference proteome</keyword>
<name>A0AAD1MVD7_9MYCO</name>
<dbReference type="PANTHER" id="PTHR35908:SF1">
    <property type="entry name" value="CONSERVED PROTEIN"/>
    <property type="match status" value="1"/>
</dbReference>
<evidence type="ECO:0000313" key="2">
    <source>
        <dbReference type="EMBL" id="BBY18660.1"/>
    </source>
</evidence>
<dbReference type="SUPFAM" id="SSF54593">
    <property type="entry name" value="Glyoxalase/Bleomycin resistance protein/Dihydroxybiphenyl dioxygenase"/>
    <property type="match status" value="2"/>
</dbReference>
<dbReference type="AlphaFoldDB" id="A0AAD1MVD7"/>
<sequence>MAIDLHAVVVEADEPVRLARFWADLLEAEASNIGGEESVAVQLEDGVVLEFVPATQSKEGKNRLHLDLASESEGHQTTLVEAACRLGGALADIGQDSVPWVVLADPEGNEFCVLEPRDEYRGCGPVAAVVTDTHDPVAVARFLSDNLGFPMTRAHPDYASLRRDGGSWLEFVRNPHRPQRQGRLHLQFAAQSPPPGQAATDCPVCPHQATAASDPESTLFCISPG</sequence>
<dbReference type="InterPro" id="IPR041581">
    <property type="entry name" value="Glyoxalase_6"/>
</dbReference>
<dbReference type="Gene3D" id="3.10.180.10">
    <property type="entry name" value="2,3-Dihydroxybiphenyl 1,2-Dioxygenase, domain 1"/>
    <property type="match status" value="2"/>
</dbReference>
<dbReference type="InterPro" id="IPR029068">
    <property type="entry name" value="Glyas_Bleomycin-R_OHBP_Dase"/>
</dbReference>
<proteinExistence type="predicted"/>
<feature type="domain" description="Glyoxalase-like" evidence="1">
    <location>
        <begin position="129"/>
        <end position="195"/>
    </location>
</feature>
<evidence type="ECO:0000259" key="1">
    <source>
        <dbReference type="Pfam" id="PF18029"/>
    </source>
</evidence>
<organism evidence="2 3">
    <name type="scientific">Mycolicibacterium litorale</name>
    <dbReference type="NCBI Taxonomy" id="758802"/>
    <lineage>
        <taxon>Bacteria</taxon>
        <taxon>Bacillati</taxon>
        <taxon>Actinomycetota</taxon>
        <taxon>Actinomycetes</taxon>
        <taxon>Mycobacteriales</taxon>
        <taxon>Mycobacteriaceae</taxon>
        <taxon>Mycolicibacterium</taxon>
    </lineage>
</organism>
<protein>
    <recommendedName>
        <fullName evidence="1">Glyoxalase-like domain-containing protein</fullName>
    </recommendedName>
</protein>
<dbReference type="Proteomes" id="UP000466607">
    <property type="component" value="Chromosome"/>
</dbReference>